<dbReference type="PANTHER" id="PTHR15591">
    <property type="entry name" value="RUN AND SH3 DOMAIN CONTAINING"/>
    <property type="match status" value="1"/>
</dbReference>
<dbReference type="Pfam" id="PF02759">
    <property type="entry name" value="RUN"/>
    <property type="match status" value="1"/>
</dbReference>
<evidence type="ECO:0000313" key="4">
    <source>
        <dbReference type="Proteomes" id="UP000283210"/>
    </source>
</evidence>
<dbReference type="SUPFAM" id="SSF140741">
    <property type="entry name" value="RUN domain-like"/>
    <property type="match status" value="1"/>
</dbReference>
<name>A0A3S2P3B7_ORYJA</name>
<evidence type="ECO:0000259" key="2">
    <source>
        <dbReference type="PROSITE" id="PS50826"/>
    </source>
</evidence>
<evidence type="ECO:0000313" key="3">
    <source>
        <dbReference type="EMBL" id="RVE65695.1"/>
    </source>
</evidence>
<feature type="region of interest" description="Disordered" evidence="1">
    <location>
        <begin position="908"/>
        <end position="934"/>
    </location>
</feature>
<feature type="region of interest" description="Disordered" evidence="1">
    <location>
        <begin position="54"/>
        <end position="141"/>
    </location>
</feature>
<dbReference type="OrthoDB" id="9884296at2759"/>
<dbReference type="GO" id="GO:0031410">
    <property type="term" value="C:cytoplasmic vesicle"/>
    <property type="evidence" value="ECO:0007669"/>
    <property type="project" value="TreeGrafter"/>
</dbReference>
<accession>A0A3S2P3B7</accession>
<sequence length="988" mass="109913">MIGASSLPGHTMIVCHFPVGKLPPWQLPIPAVRNSARRPGRVCSAGLTRAASLPEQDTINREHAFRGGKRNFSSSYGSLTEDRAEEEGTSDSSGRCDSTSSPEEASSHLKKGSSDAGGHLRSHNSFLPSTEHEEDDEDGDNLHRYYEDSSFALHGNSNWLLCNGAMNYTLSHGDLEGDWNNEGTMLGTGGDQHWLSNHPKQMDPALAECQCFHMRRSDISVTSQDNMCNGIQDKCSPERLSNCQTDSSCTSSDGILVNFCAMYNRSNNPATPRDLSSPAGQTSDDSVLLSLQDVSHSPTEQAQHKHTRVCSPPTDEVYKSRWSPQGVDSNCNLYPQEPEPPGLSSLEVSDLAACLQSQASIAVETNQKYYKLVTCDLSSQSPSPAWSSLTGCAEGQGHISPFPTPPENFRDHNIEDRKESEDHQKEERLSPAGFRLKLDCSDLQACDYQVASTSTGRSVCRRSSSDGLQNHSHTHYSQCLSRCNLHGGKCKAPEEETTRPSVKHHQMNADGTEKGKCSVKDDTQNYKKPQRPTSLPIQPFVLLPEGKPQSEVHLGCLLEQYINQKAGNLQPQQFEELNAGSDQIKQRGSLSERTPSELCFSSDSTYDSMSISHLQRRGLLLSVSSAVDLIMAHFSSSRDPDEKMRLGNSSYSPTISALVLEHLCPAIQNLLNDGLRDHKLDIIIGQRRNHSWNVVEVSTRIGPSTRVLHSLVSKIKQCSQLTSHCMRLRAFIMGLLNLRALEFWLSHLQSQKDLLASYYHSWGFLSMTLGRCQPMFQELLLLLQPLSVLPFDLNLLVEPRLFQHRLLCSETRSPPQPCSALLVTSWPKLQTNRTFDGSRSQQTIIPQQRSQTVFSCQSLRGTSKSLVLDPIPEFWPKESDLEDGVAKTQNIRENHWFQNNIECSKEEKIEEKESQNALSPDKKEDPGQGGRRWSKLFGAANTFGRAQSRSFHRPGRPSQWLQLDAAQLGLLARTIKNLKGGTPTRMEH</sequence>
<dbReference type="AlphaFoldDB" id="A0A3S2P3B7"/>
<dbReference type="InterPro" id="IPR047343">
    <property type="entry name" value="RUSC1_2"/>
</dbReference>
<reference evidence="3 4" key="2">
    <citation type="submission" date="2019-01" db="EMBL/GenBank/DDBJ databases">
        <title>A chromosome length genome reference of the Java medaka (oryzias javanicus).</title>
        <authorList>
            <person name="Herpin A."/>
            <person name="Takehana Y."/>
            <person name="Naruse K."/>
            <person name="Ansai S."/>
            <person name="Kawaguchi M."/>
        </authorList>
    </citation>
    <scope>NUCLEOTIDE SEQUENCE [LARGE SCALE GENOMIC DNA]</scope>
    <source>
        <strain evidence="3">RS831</strain>
        <tissue evidence="3">Whole body</tissue>
    </source>
</reference>
<evidence type="ECO:0000256" key="1">
    <source>
        <dbReference type="SAM" id="MobiDB-lite"/>
    </source>
</evidence>
<dbReference type="PANTHER" id="PTHR15591:SF14">
    <property type="entry name" value="AP-4 COMPLEX ACCESSORY SUBUNIT RUSC2"/>
    <property type="match status" value="1"/>
</dbReference>
<reference evidence="3 4" key="1">
    <citation type="submission" date="2018-11" db="EMBL/GenBank/DDBJ databases">
        <authorList>
            <person name="Lopez-Roques C."/>
            <person name="Donnadieu C."/>
            <person name="Bouchez O."/>
            <person name="Klopp C."/>
            <person name="Cabau C."/>
            <person name="Zahm M."/>
        </authorList>
    </citation>
    <scope>NUCLEOTIDE SEQUENCE [LARGE SCALE GENOMIC DNA]</scope>
    <source>
        <strain evidence="3">RS831</strain>
        <tissue evidence="3">Whole body</tissue>
    </source>
</reference>
<feature type="compositionally biased region" description="Basic and acidic residues" evidence="1">
    <location>
        <begin position="908"/>
        <end position="926"/>
    </location>
</feature>
<dbReference type="PROSITE" id="PS50826">
    <property type="entry name" value="RUN"/>
    <property type="match status" value="1"/>
</dbReference>
<dbReference type="Gene3D" id="1.20.58.900">
    <property type="match status" value="1"/>
</dbReference>
<dbReference type="Proteomes" id="UP000283210">
    <property type="component" value="Chromosome 12"/>
</dbReference>
<gene>
    <name evidence="3" type="ORF">OJAV_G00119240</name>
</gene>
<protein>
    <recommendedName>
        <fullName evidence="2">RUN domain-containing protein</fullName>
    </recommendedName>
</protein>
<dbReference type="InterPro" id="IPR037213">
    <property type="entry name" value="Run_dom_sf"/>
</dbReference>
<feature type="domain" description="RUN" evidence="2">
    <location>
        <begin position="654"/>
        <end position="798"/>
    </location>
</feature>
<dbReference type="SMART" id="SM00593">
    <property type="entry name" value="RUN"/>
    <property type="match status" value="1"/>
</dbReference>
<feature type="compositionally biased region" description="Low complexity" evidence="1">
    <location>
        <begin position="90"/>
        <end position="101"/>
    </location>
</feature>
<dbReference type="InterPro" id="IPR004012">
    <property type="entry name" value="Run_dom"/>
</dbReference>
<organism evidence="3 4">
    <name type="scientific">Oryzias javanicus</name>
    <name type="common">Javanese ricefish</name>
    <name type="synonym">Aplocheilus javanicus</name>
    <dbReference type="NCBI Taxonomy" id="123683"/>
    <lineage>
        <taxon>Eukaryota</taxon>
        <taxon>Metazoa</taxon>
        <taxon>Chordata</taxon>
        <taxon>Craniata</taxon>
        <taxon>Vertebrata</taxon>
        <taxon>Euteleostomi</taxon>
        <taxon>Actinopterygii</taxon>
        <taxon>Neopterygii</taxon>
        <taxon>Teleostei</taxon>
        <taxon>Neoteleostei</taxon>
        <taxon>Acanthomorphata</taxon>
        <taxon>Ovalentaria</taxon>
        <taxon>Atherinomorphae</taxon>
        <taxon>Beloniformes</taxon>
        <taxon>Adrianichthyidae</taxon>
        <taxon>Oryziinae</taxon>
        <taxon>Oryzias</taxon>
    </lineage>
</organism>
<proteinExistence type="predicted"/>
<feature type="region of interest" description="Disordered" evidence="1">
    <location>
        <begin position="494"/>
        <end position="534"/>
    </location>
</feature>
<feature type="compositionally biased region" description="Basic and acidic residues" evidence="1">
    <location>
        <begin position="511"/>
        <end position="525"/>
    </location>
</feature>
<keyword evidence="4" id="KW-1185">Reference proteome</keyword>
<feature type="region of interest" description="Disordered" evidence="1">
    <location>
        <begin position="295"/>
        <end position="322"/>
    </location>
</feature>
<dbReference type="EMBL" id="CM012448">
    <property type="protein sequence ID" value="RVE65695.1"/>
    <property type="molecule type" value="Genomic_DNA"/>
</dbReference>